<evidence type="ECO:0000313" key="7">
    <source>
        <dbReference type="EMBL" id="WOI34920.1"/>
    </source>
</evidence>
<keyword evidence="9" id="KW-1185">Reference proteome</keyword>
<dbReference type="PANTHER" id="PTHR33337:SF40">
    <property type="entry name" value="CENP-V_GFA DOMAIN-CONTAINING PROTEIN-RELATED"/>
    <property type="match status" value="1"/>
</dbReference>
<dbReference type="InterPro" id="IPR011057">
    <property type="entry name" value="Mss4-like_sf"/>
</dbReference>
<dbReference type="GO" id="GO:0046872">
    <property type="term" value="F:metal ion binding"/>
    <property type="evidence" value="ECO:0007669"/>
    <property type="project" value="UniProtKB-KW"/>
</dbReference>
<dbReference type="OrthoDB" id="9807246at2"/>
<gene>
    <name evidence="6" type="ORF">CLV89_103320</name>
    <name evidence="7" type="ORF">R1T40_09410</name>
</gene>
<sequence>MIEGSCCCGAVQFTLDRPPSMMGTCHCSRCRKVGANVLVFVARDSVSWVQGRENVARYQPEAPYTYGRCFCRTCGTSLGEILSEEESFPISAHALDSDLEIRNRFHEFVAEKPSWYEICDAAEQYDGHPVTT</sequence>
<name>A0A2T1AK67_TRISK</name>
<comment type="similarity">
    <text evidence="1">Belongs to the Gfa family.</text>
</comment>
<dbReference type="Pfam" id="PF04828">
    <property type="entry name" value="GFA"/>
    <property type="match status" value="1"/>
</dbReference>
<dbReference type="RefSeq" id="WP_106163013.1">
    <property type="nucleotide sequence ID" value="NZ_CP136704.1"/>
</dbReference>
<organism evidence="6 8">
    <name type="scientific">Tritonibacter scottomollicae</name>
    <name type="common">Epibacterium scottomollicae</name>
    <dbReference type="NCBI Taxonomy" id="483013"/>
    <lineage>
        <taxon>Bacteria</taxon>
        <taxon>Pseudomonadati</taxon>
        <taxon>Pseudomonadota</taxon>
        <taxon>Alphaproteobacteria</taxon>
        <taxon>Rhodobacterales</taxon>
        <taxon>Paracoccaceae</taxon>
        <taxon>Tritonibacter</taxon>
    </lineage>
</organism>
<dbReference type="EMBL" id="PVUF01000003">
    <property type="protein sequence ID" value="PRZ49005.1"/>
    <property type="molecule type" value="Genomic_DNA"/>
</dbReference>
<keyword evidence="3" id="KW-0862">Zinc</keyword>
<evidence type="ECO:0000256" key="3">
    <source>
        <dbReference type="ARBA" id="ARBA00022833"/>
    </source>
</evidence>
<feature type="domain" description="CENP-V/GFA" evidence="5">
    <location>
        <begin position="2"/>
        <end position="117"/>
    </location>
</feature>
<dbReference type="Proteomes" id="UP000237718">
    <property type="component" value="Unassembled WGS sequence"/>
</dbReference>
<dbReference type="PANTHER" id="PTHR33337">
    <property type="entry name" value="GFA DOMAIN-CONTAINING PROTEIN"/>
    <property type="match status" value="1"/>
</dbReference>
<proteinExistence type="inferred from homology"/>
<evidence type="ECO:0000313" key="8">
    <source>
        <dbReference type="Proteomes" id="UP000237718"/>
    </source>
</evidence>
<reference evidence="6 8" key="1">
    <citation type="submission" date="2018-03" db="EMBL/GenBank/DDBJ databases">
        <title>Genomic Encyclopedia of Archaeal and Bacterial Type Strains, Phase II (KMG-II): from individual species to whole genera.</title>
        <authorList>
            <person name="Goeker M."/>
        </authorList>
    </citation>
    <scope>NUCLEOTIDE SEQUENCE [LARGE SCALE GENOMIC DNA]</scope>
    <source>
        <strain evidence="6 8">DSM 25328</strain>
    </source>
</reference>
<evidence type="ECO:0000313" key="9">
    <source>
        <dbReference type="Proteomes" id="UP001302666"/>
    </source>
</evidence>
<evidence type="ECO:0000313" key="6">
    <source>
        <dbReference type="EMBL" id="PRZ49005.1"/>
    </source>
</evidence>
<keyword evidence="2" id="KW-0479">Metal-binding</keyword>
<accession>A0A2T1AK67</accession>
<evidence type="ECO:0000259" key="5">
    <source>
        <dbReference type="PROSITE" id="PS51891"/>
    </source>
</evidence>
<evidence type="ECO:0000256" key="2">
    <source>
        <dbReference type="ARBA" id="ARBA00022723"/>
    </source>
</evidence>
<reference evidence="7 9" key="2">
    <citation type="submission" date="2023-10" db="EMBL/GenBank/DDBJ databases">
        <title>Eight complete genome sequences of bacteria isolated from laboratory stock of Giant Kelp gametophytes.</title>
        <authorList>
            <person name="Tolentino B."/>
            <person name="Nuzhdin S."/>
        </authorList>
    </citation>
    <scope>NUCLEOTIDE SEQUENCE [LARGE SCALE GENOMIC DNA]</scope>
    <source>
        <strain evidence="7 9">LC.270.F.C4</strain>
    </source>
</reference>
<dbReference type="PROSITE" id="PS51891">
    <property type="entry name" value="CENP_V_GFA"/>
    <property type="match status" value="1"/>
</dbReference>
<evidence type="ECO:0000256" key="1">
    <source>
        <dbReference type="ARBA" id="ARBA00005495"/>
    </source>
</evidence>
<dbReference type="AlphaFoldDB" id="A0A2T1AK67"/>
<dbReference type="SUPFAM" id="SSF51316">
    <property type="entry name" value="Mss4-like"/>
    <property type="match status" value="1"/>
</dbReference>
<evidence type="ECO:0000256" key="4">
    <source>
        <dbReference type="ARBA" id="ARBA00023239"/>
    </source>
</evidence>
<protein>
    <submittedName>
        <fullName evidence="7">GFA family protein</fullName>
    </submittedName>
</protein>
<dbReference type="Proteomes" id="UP001302666">
    <property type="component" value="Chromosome"/>
</dbReference>
<keyword evidence="4" id="KW-0456">Lyase</keyword>
<dbReference type="Gene3D" id="3.90.1590.10">
    <property type="entry name" value="glutathione-dependent formaldehyde- activating enzyme (gfa)"/>
    <property type="match status" value="1"/>
</dbReference>
<dbReference type="GO" id="GO:0016846">
    <property type="term" value="F:carbon-sulfur lyase activity"/>
    <property type="evidence" value="ECO:0007669"/>
    <property type="project" value="InterPro"/>
</dbReference>
<dbReference type="EMBL" id="CP136704">
    <property type="protein sequence ID" value="WOI34920.1"/>
    <property type="molecule type" value="Genomic_DNA"/>
</dbReference>
<dbReference type="InterPro" id="IPR006913">
    <property type="entry name" value="CENP-V/GFA"/>
</dbReference>